<evidence type="ECO:0000256" key="15">
    <source>
        <dbReference type="SAM" id="MobiDB-lite"/>
    </source>
</evidence>
<dbReference type="PANTHER" id="PTHR33619:SF3">
    <property type="entry name" value="POLYSACCHARIDE EXPORT PROTEIN GFCE-RELATED"/>
    <property type="match status" value="1"/>
</dbReference>
<dbReference type="EMBL" id="AP025516">
    <property type="protein sequence ID" value="BDD87634.1"/>
    <property type="molecule type" value="Genomic_DNA"/>
</dbReference>
<evidence type="ECO:0000256" key="7">
    <source>
        <dbReference type="ARBA" id="ARBA00022729"/>
    </source>
</evidence>
<keyword evidence="12" id="KW-0564">Palmitate</keyword>
<keyword evidence="6" id="KW-0812">Transmembrane</keyword>
<evidence type="ECO:0000256" key="11">
    <source>
        <dbReference type="ARBA" id="ARBA00023136"/>
    </source>
</evidence>
<dbReference type="InterPro" id="IPR003715">
    <property type="entry name" value="Poly_export_N"/>
</dbReference>
<keyword evidence="10" id="KW-0626">Porin</keyword>
<dbReference type="PANTHER" id="PTHR33619">
    <property type="entry name" value="POLYSACCHARIDE EXPORT PROTEIN GFCE-RELATED"/>
    <property type="match status" value="1"/>
</dbReference>
<dbReference type="RefSeq" id="WP_284151056.1">
    <property type="nucleotide sequence ID" value="NZ_AP025516.1"/>
</dbReference>
<keyword evidence="11" id="KW-0472">Membrane</keyword>
<protein>
    <recommendedName>
        <fullName evidence="21">Soluble ligand binding domain-containing protein</fullName>
    </recommendedName>
</protein>
<name>A0ABN6M3Z5_9BACT</name>
<dbReference type="Gene3D" id="3.30.1950.10">
    <property type="entry name" value="wza like domain"/>
    <property type="match status" value="1"/>
</dbReference>
<evidence type="ECO:0000256" key="13">
    <source>
        <dbReference type="ARBA" id="ARBA00023237"/>
    </source>
</evidence>
<evidence type="ECO:0000259" key="17">
    <source>
        <dbReference type="Pfam" id="PF02563"/>
    </source>
</evidence>
<keyword evidence="8" id="KW-0625">Polysaccharide transport</keyword>
<feature type="domain" description="Polysaccharide export protein N-terminal" evidence="17">
    <location>
        <begin position="54"/>
        <end position="154"/>
    </location>
</feature>
<evidence type="ECO:0000313" key="19">
    <source>
        <dbReference type="EMBL" id="BDD87634.1"/>
    </source>
</evidence>
<reference evidence="19 20" key="1">
    <citation type="submission" date="2022-01" db="EMBL/GenBank/DDBJ databases">
        <title>Desulfofustis limnae sp. nov., a novel mesophilic sulfate-reducing bacterium isolated from marsh soil.</title>
        <authorList>
            <person name="Watanabe M."/>
            <person name="Takahashi A."/>
            <person name="Kojima H."/>
            <person name="Fukui M."/>
        </authorList>
    </citation>
    <scope>NUCLEOTIDE SEQUENCE [LARGE SCALE GENOMIC DNA]</scope>
    <source>
        <strain evidence="19 20">PPLL</strain>
    </source>
</reference>
<evidence type="ECO:0008006" key="21">
    <source>
        <dbReference type="Google" id="ProtNLM"/>
    </source>
</evidence>
<evidence type="ECO:0000256" key="14">
    <source>
        <dbReference type="ARBA" id="ARBA00023288"/>
    </source>
</evidence>
<dbReference type="InterPro" id="IPR054765">
    <property type="entry name" value="SLBB_dom"/>
</dbReference>
<feature type="signal peptide" evidence="16">
    <location>
        <begin position="1"/>
        <end position="23"/>
    </location>
</feature>
<keyword evidence="20" id="KW-1185">Reference proteome</keyword>
<organism evidence="19 20">
    <name type="scientific">Desulfofustis limnaeus</name>
    <dbReference type="NCBI Taxonomy" id="2740163"/>
    <lineage>
        <taxon>Bacteria</taxon>
        <taxon>Pseudomonadati</taxon>
        <taxon>Thermodesulfobacteriota</taxon>
        <taxon>Desulfobulbia</taxon>
        <taxon>Desulfobulbales</taxon>
        <taxon>Desulfocapsaceae</taxon>
        <taxon>Desulfofustis</taxon>
    </lineage>
</organism>
<evidence type="ECO:0000256" key="10">
    <source>
        <dbReference type="ARBA" id="ARBA00023114"/>
    </source>
</evidence>
<dbReference type="Gene3D" id="3.10.560.10">
    <property type="entry name" value="Outer membrane lipoprotein wza domain like"/>
    <property type="match status" value="1"/>
</dbReference>
<dbReference type="Proteomes" id="UP000830055">
    <property type="component" value="Chromosome"/>
</dbReference>
<feature type="domain" description="SLBB" evidence="18">
    <location>
        <begin position="160"/>
        <end position="247"/>
    </location>
</feature>
<comment type="subcellular location">
    <subcellularLocation>
        <location evidence="1">Cell outer membrane</location>
        <topology evidence="1">Multi-pass membrane protein</topology>
    </subcellularLocation>
</comment>
<keyword evidence="4" id="KW-1134">Transmembrane beta strand</keyword>
<proteinExistence type="inferred from homology"/>
<gene>
    <name evidence="19" type="ORF">DPPLL_19990</name>
</gene>
<dbReference type="Pfam" id="PF22461">
    <property type="entry name" value="SLBB_2"/>
    <property type="match status" value="1"/>
</dbReference>
<evidence type="ECO:0000256" key="3">
    <source>
        <dbReference type="ARBA" id="ARBA00022448"/>
    </source>
</evidence>
<evidence type="ECO:0000256" key="8">
    <source>
        <dbReference type="ARBA" id="ARBA00023047"/>
    </source>
</evidence>
<keyword evidence="13" id="KW-0998">Cell outer membrane</keyword>
<evidence type="ECO:0000313" key="20">
    <source>
        <dbReference type="Proteomes" id="UP000830055"/>
    </source>
</evidence>
<evidence type="ECO:0000256" key="9">
    <source>
        <dbReference type="ARBA" id="ARBA00023065"/>
    </source>
</evidence>
<feature type="compositionally biased region" description="Low complexity" evidence="15">
    <location>
        <begin position="87"/>
        <end position="102"/>
    </location>
</feature>
<feature type="chain" id="PRO_5047081295" description="Soluble ligand binding domain-containing protein" evidence="16">
    <location>
        <begin position="24"/>
        <end position="248"/>
    </location>
</feature>
<keyword evidence="7 16" id="KW-0732">Signal</keyword>
<evidence type="ECO:0000259" key="18">
    <source>
        <dbReference type="Pfam" id="PF22461"/>
    </source>
</evidence>
<evidence type="ECO:0000256" key="2">
    <source>
        <dbReference type="ARBA" id="ARBA00009450"/>
    </source>
</evidence>
<comment type="similarity">
    <text evidence="2">Belongs to the BexD/CtrA/VexA family.</text>
</comment>
<evidence type="ECO:0000256" key="5">
    <source>
        <dbReference type="ARBA" id="ARBA00022597"/>
    </source>
</evidence>
<evidence type="ECO:0000256" key="6">
    <source>
        <dbReference type="ARBA" id="ARBA00022692"/>
    </source>
</evidence>
<sequence length="248" mass="26751">MKRYLCALCLIMLGVAFVHTVQAAQSTADTPVTMEQKQALRAEILGQAVSQATSTEEYVIGHGDLLGVSVYGEGDMAASLASQVARPGDTPGPAGAAAAPPDSQRGVRVMMDGRISLLHIGDVEVVGMTLTQLADYLKKLYASIYGSPVVTTTLVQSNSQRYTVMGKVTSPGVFYLDFPITIVQTIARTGGFTEWANGKITVIREQLRPGDEKLFNGNILEFDYDRFISGRDLQKNVFLRSGDIIVVN</sequence>
<feature type="region of interest" description="Disordered" evidence="15">
    <location>
        <begin position="82"/>
        <end position="103"/>
    </location>
</feature>
<evidence type="ECO:0000256" key="4">
    <source>
        <dbReference type="ARBA" id="ARBA00022452"/>
    </source>
</evidence>
<evidence type="ECO:0000256" key="12">
    <source>
        <dbReference type="ARBA" id="ARBA00023139"/>
    </source>
</evidence>
<dbReference type="InterPro" id="IPR049712">
    <property type="entry name" value="Poly_export"/>
</dbReference>
<accession>A0ABN6M3Z5</accession>
<evidence type="ECO:0000256" key="16">
    <source>
        <dbReference type="SAM" id="SignalP"/>
    </source>
</evidence>
<keyword evidence="9" id="KW-0406">Ion transport</keyword>
<keyword evidence="14" id="KW-0449">Lipoprotein</keyword>
<dbReference type="Pfam" id="PF02563">
    <property type="entry name" value="Poly_export"/>
    <property type="match status" value="1"/>
</dbReference>
<evidence type="ECO:0000256" key="1">
    <source>
        <dbReference type="ARBA" id="ARBA00004571"/>
    </source>
</evidence>
<keyword evidence="3" id="KW-0813">Transport</keyword>
<keyword evidence="5" id="KW-0762">Sugar transport</keyword>